<keyword evidence="1 4" id="KW-0808">Transferase</keyword>
<reference evidence="4 5" key="1">
    <citation type="submission" date="2017-11" db="EMBL/GenBank/DDBJ databases">
        <title>Taxonomic description and genome sequences of Spirosoma HA7 sp. nov., isolated from pollen microhabitat of Corylus avellana.</title>
        <authorList>
            <person name="Ambika Manirajan B."/>
            <person name="Suarez C."/>
            <person name="Ratering S."/>
            <person name="Geissler-Plaum R."/>
            <person name="Cardinale M."/>
            <person name="Sylvia S."/>
        </authorList>
    </citation>
    <scope>NUCLEOTIDE SEQUENCE [LARGE SCALE GENOMIC DNA]</scope>
    <source>
        <strain evidence="4 5">HA7</strain>
    </source>
</reference>
<sequence>MPTQSTLPANVDIRAVTPNDASIIYDFVCALEETTLDTTAFNSVFFFNLSNPHIHYLVAERQGNVLGFVSCHVQYLLHHSGKVGEIQELYVRPEVRNQHIGHQLIAALNQLSIEQNFVNLEVTTNQKRTDTIRFYEREAFTRTHIKLVKPIQS</sequence>
<dbReference type="RefSeq" id="WP_100987223.1">
    <property type="nucleotide sequence ID" value="NZ_CP025096.1"/>
</dbReference>
<evidence type="ECO:0000256" key="2">
    <source>
        <dbReference type="ARBA" id="ARBA00023315"/>
    </source>
</evidence>
<feature type="domain" description="N-acetyltransferase" evidence="3">
    <location>
        <begin position="11"/>
        <end position="153"/>
    </location>
</feature>
<dbReference type="AlphaFoldDB" id="A0A2K8YV43"/>
<dbReference type="EMBL" id="CP025096">
    <property type="protein sequence ID" value="AUD01502.1"/>
    <property type="molecule type" value="Genomic_DNA"/>
</dbReference>
<dbReference type="Pfam" id="PF00583">
    <property type="entry name" value="Acetyltransf_1"/>
    <property type="match status" value="1"/>
</dbReference>
<evidence type="ECO:0000256" key="1">
    <source>
        <dbReference type="ARBA" id="ARBA00022679"/>
    </source>
</evidence>
<dbReference type="SUPFAM" id="SSF55729">
    <property type="entry name" value="Acyl-CoA N-acyltransferases (Nat)"/>
    <property type="match status" value="1"/>
</dbReference>
<accession>A0A2K8YV43</accession>
<dbReference type="PROSITE" id="PS51186">
    <property type="entry name" value="GNAT"/>
    <property type="match status" value="1"/>
</dbReference>
<name>A0A2K8YV43_9BACT</name>
<organism evidence="4 5">
    <name type="scientific">Spirosoma pollinicola</name>
    <dbReference type="NCBI Taxonomy" id="2057025"/>
    <lineage>
        <taxon>Bacteria</taxon>
        <taxon>Pseudomonadati</taxon>
        <taxon>Bacteroidota</taxon>
        <taxon>Cytophagia</taxon>
        <taxon>Cytophagales</taxon>
        <taxon>Cytophagaceae</taxon>
        <taxon>Spirosoma</taxon>
    </lineage>
</organism>
<evidence type="ECO:0000313" key="4">
    <source>
        <dbReference type="EMBL" id="AUD01502.1"/>
    </source>
</evidence>
<dbReference type="Proteomes" id="UP000232883">
    <property type="component" value="Chromosome"/>
</dbReference>
<dbReference type="CDD" id="cd04301">
    <property type="entry name" value="NAT_SF"/>
    <property type="match status" value="1"/>
</dbReference>
<gene>
    <name evidence="4" type="ORF">CWM47_06545</name>
</gene>
<keyword evidence="5" id="KW-1185">Reference proteome</keyword>
<dbReference type="KEGG" id="spir:CWM47_06545"/>
<protein>
    <submittedName>
        <fullName evidence="4">GNAT family N-acetyltransferase</fullName>
    </submittedName>
</protein>
<keyword evidence="2" id="KW-0012">Acyltransferase</keyword>
<proteinExistence type="predicted"/>
<dbReference type="InterPro" id="IPR016181">
    <property type="entry name" value="Acyl_CoA_acyltransferase"/>
</dbReference>
<dbReference type="PANTHER" id="PTHR43877">
    <property type="entry name" value="AMINOALKYLPHOSPHONATE N-ACETYLTRANSFERASE-RELATED-RELATED"/>
    <property type="match status" value="1"/>
</dbReference>
<evidence type="ECO:0000259" key="3">
    <source>
        <dbReference type="PROSITE" id="PS51186"/>
    </source>
</evidence>
<dbReference type="GO" id="GO:0016747">
    <property type="term" value="F:acyltransferase activity, transferring groups other than amino-acyl groups"/>
    <property type="evidence" value="ECO:0007669"/>
    <property type="project" value="InterPro"/>
</dbReference>
<dbReference type="OrthoDB" id="9792929at2"/>
<dbReference type="PANTHER" id="PTHR43877:SF2">
    <property type="entry name" value="AMINOALKYLPHOSPHONATE N-ACETYLTRANSFERASE-RELATED"/>
    <property type="match status" value="1"/>
</dbReference>
<dbReference type="InterPro" id="IPR000182">
    <property type="entry name" value="GNAT_dom"/>
</dbReference>
<dbReference type="InterPro" id="IPR050832">
    <property type="entry name" value="Bact_Acetyltransf"/>
</dbReference>
<dbReference type="Gene3D" id="3.40.630.30">
    <property type="match status" value="1"/>
</dbReference>
<evidence type="ECO:0000313" key="5">
    <source>
        <dbReference type="Proteomes" id="UP000232883"/>
    </source>
</evidence>